<dbReference type="SUPFAM" id="SSF52025">
    <property type="entry name" value="PA domain"/>
    <property type="match status" value="1"/>
</dbReference>
<accession>A0A669Q0J0</accession>
<feature type="compositionally biased region" description="Acidic residues" evidence="11">
    <location>
        <begin position="312"/>
        <end position="324"/>
    </location>
</feature>
<dbReference type="CDD" id="cd16468">
    <property type="entry name" value="RING-H2_RNF11"/>
    <property type="match status" value="1"/>
</dbReference>
<feature type="domain" description="RING-type" evidence="14">
    <location>
        <begin position="229"/>
        <end position="273"/>
    </location>
</feature>
<keyword evidence="1 12" id="KW-0812">Transmembrane</keyword>
<evidence type="ECO:0000259" key="14">
    <source>
        <dbReference type="PROSITE" id="PS50089"/>
    </source>
</evidence>
<sequence length="333" mass="37930">MSLHLQLLCLVAATFIYEAAITEAFGLVAYNDSSECVVYKALPACFGPQLPAEGLVGHLIRAVPPNACRTMLNPPAPRKVSEKYIVLIQGYDCPYAEKVLRAQQAGYQAAVVYNMDSEELMSMMSDDKEIQQQIEIPSLFTGESVSLHLQKTLQCEKGAYVRLIPPKYNLCLHQSGGKMLQSTHILSKFRDMLYIIIATISAMVGISWWRNAHKIKLYTYRQGDQYEICVICMSEYKEGDLLKILPCSHTYHHLCIDTWFDTQSRKKTCPFCKQQVNVCRQADLLLQQRSENGAEEEIEEEQGHDDDTFRDDYEDECVEEEGDNESINGMRRL</sequence>
<dbReference type="SMART" id="SM00184">
    <property type="entry name" value="RING"/>
    <property type="match status" value="1"/>
</dbReference>
<evidence type="ECO:0000256" key="1">
    <source>
        <dbReference type="ARBA" id="ARBA00022692"/>
    </source>
</evidence>
<dbReference type="InterPro" id="IPR051834">
    <property type="entry name" value="RING_finger_E3_ligase"/>
</dbReference>
<keyword evidence="5" id="KW-0862">Zinc</keyword>
<evidence type="ECO:0000256" key="3">
    <source>
        <dbReference type="ARBA" id="ARBA00022729"/>
    </source>
</evidence>
<proteinExistence type="predicted"/>
<feature type="signal peptide" evidence="13">
    <location>
        <begin position="1"/>
        <end position="24"/>
    </location>
</feature>
<dbReference type="Proteomes" id="UP000472261">
    <property type="component" value="Unplaced"/>
</dbReference>
<dbReference type="CDD" id="cd02123">
    <property type="entry name" value="PA_C_RZF_like"/>
    <property type="match status" value="1"/>
</dbReference>
<dbReference type="SMART" id="SM01197">
    <property type="entry name" value="FANCL_C"/>
    <property type="match status" value="1"/>
</dbReference>
<feature type="region of interest" description="Disordered" evidence="11">
    <location>
        <begin position="292"/>
        <end position="333"/>
    </location>
</feature>
<comment type="subcellular location">
    <subcellularLocation>
        <location evidence="9">Endomembrane system</location>
        <topology evidence="9">Single-pass type I membrane protein</topology>
    </subcellularLocation>
</comment>
<dbReference type="PANTHER" id="PTHR45931">
    <property type="entry name" value="SI:CH211-59O9.10"/>
    <property type="match status" value="1"/>
</dbReference>
<dbReference type="RefSeq" id="XP_031459825.1">
    <property type="nucleotide sequence ID" value="XM_031603965.1"/>
</dbReference>
<keyword evidence="16" id="KW-1185">Reference proteome</keyword>
<organism evidence="15 16">
    <name type="scientific">Phasianus colchicus</name>
    <name type="common">Common pheasant</name>
    <dbReference type="NCBI Taxonomy" id="9054"/>
    <lineage>
        <taxon>Eukaryota</taxon>
        <taxon>Metazoa</taxon>
        <taxon>Chordata</taxon>
        <taxon>Craniata</taxon>
        <taxon>Vertebrata</taxon>
        <taxon>Euteleostomi</taxon>
        <taxon>Archelosauria</taxon>
        <taxon>Archosauria</taxon>
        <taxon>Dinosauria</taxon>
        <taxon>Saurischia</taxon>
        <taxon>Theropoda</taxon>
        <taxon>Coelurosauria</taxon>
        <taxon>Aves</taxon>
        <taxon>Neognathae</taxon>
        <taxon>Galloanserae</taxon>
        <taxon>Galliformes</taxon>
        <taxon>Phasianidae</taxon>
        <taxon>Phasianinae</taxon>
        <taxon>Phasianus</taxon>
    </lineage>
</organism>
<evidence type="ECO:0000313" key="16">
    <source>
        <dbReference type="Proteomes" id="UP000472261"/>
    </source>
</evidence>
<evidence type="ECO:0000313" key="15">
    <source>
        <dbReference type="Ensembl" id="ENSPCLP00000014422.1"/>
    </source>
</evidence>
<dbReference type="GeneID" id="116235680"/>
<dbReference type="InterPro" id="IPR046450">
    <property type="entry name" value="PA_dom_sf"/>
</dbReference>
<dbReference type="SUPFAM" id="SSF57850">
    <property type="entry name" value="RING/U-box"/>
    <property type="match status" value="1"/>
</dbReference>
<dbReference type="PANTHER" id="PTHR45931:SF20">
    <property type="entry name" value="RING-TYPE E3 UBIQUITIN TRANSFERASE"/>
    <property type="match status" value="1"/>
</dbReference>
<feature type="transmembrane region" description="Helical" evidence="12">
    <location>
        <begin position="192"/>
        <end position="209"/>
    </location>
</feature>
<evidence type="ECO:0000256" key="6">
    <source>
        <dbReference type="ARBA" id="ARBA00022989"/>
    </source>
</evidence>
<dbReference type="GO" id="GO:0005737">
    <property type="term" value="C:cytoplasm"/>
    <property type="evidence" value="ECO:0007669"/>
    <property type="project" value="UniProtKB-ARBA"/>
</dbReference>
<feature type="chain" id="PRO_5025677633" description="RING-type domain-containing protein" evidence="13">
    <location>
        <begin position="25"/>
        <end position="333"/>
    </location>
</feature>
<dbReference type="KEGG" id="pcoc:116235680"/>
<evidence type="ECO:0000256" key="13">
    <source>
        <dbReference type="SAM" id="SignalP"/>
    </source>
</evidence>
<dbReference type="InterPro" id="IPR042981">
    <property type="entry name" value="RNF11_RING-H2"/>
</dbReference>
<reference evidence="15" key="2">
    <citation type="submission" date="2025-09" db="UniProtKB">
        <authorList>
            <consortium name="Ensembl"/>
        </authorList>
    </citation>
    <scope>IDENTIFICATION</scope>
</reference>
<evidence type="ECO:0000256" key="8">
    <source>
        <dbReference type="ARBA" id="ARBA00023180"/>
    </source>
</evidence>
<name>A0A669Q0J0_PHACC</name>
<evidence type="ECO:0000256" key="11">
    <source>
        <dbReference type="SAM" id="MobiDB-lite"/>
    </source>
</evidence>
<dbReference type="Pfam" id="PF13639">
    <property type="entry name" value="zf-RING_2"/>
    <property type="match status" value="1"/>
</dbReference>
<dbReference type="AlphaFoldDB" id="A0A669Q0J0"/>
<keyword evidence="6 12" id="KW-1133">Transmembrane helix</keyword>
<evidence type="ECO:0000256" key="4">
    <source>
        <dbReference type="ARBA" id="ARBA00022771"/>
    </source>
</evidence>
<evidence type="ECO:0000256" key="9">
    <source>
        <dbReference type="ARBA" id="ARBA00046288"/>
    </source>
</evidence>
<dbReference type="Gene3D" id="3.30.40.10">
    <property type="entry name" value="Zinc/RING finger domain, C3HC4 (zinc finger)"/>
    <property type="match status" value="1"/>
</dbReference>
<dbReference type="InterPro" id="IPR044744">
    <property type="entry name" value="ZNRF4/RNF13/RNF167_PA"/>
</dbReference>
<dbReference type="GO" id="GO:0012505">
    <property type="term" value="C:endomembrane system"/>
    <property type="evidence" value="ECO:0007669"/>
    <property type="project" value="UniProtKB-SubCell"/>
</dbReference>
<dbReference type="Gene3D" id="3.50.30.30">
    <property type="match status" value="1"/>
</dbReference>
<dbReference type="InterPro" id="IPR003137">
    <property type="entry name" value="PA_domain"/>
</dbReference>
<dbReference type="SMART" id="SM00744">
    <property type="entry name" value="RINGv"/>
    <property type="match status" value="1"/>
</dbReference>
<keyword evidence="4 10" id="KW-0863">Zinc-finger</keyword>
<dbReference type="OrthoDB" id="8062037at2759"/>
<dbReference type="InterPro" id="IPR013083">
    <property type="entry name" value="Znf_RING/FYVE/PHD"/>
</dbReference>
<gene>
    <name evidence="15" type="primary">LOC116235680</name>
</gene>
<evidence type="ECO:0000256" key="12">
    <source>
        <dbReference type="SAM" id="Phobius"/>
    </source>
</evidence>
<dbReference type="PROSITE" id="PS50089">
    <property type="entry name" value="ZF_RING_2"/>
    <property type="match status" value="1"/>
</dbReference>
<protein>
    <recommendedName>
        <fullName evidence="14">RING-type domain-containing protein</fullName>
    </recommendedName>
</protein>
<dbReference type="GO" id="GO:0006511">
    <property type="term" value="P:ubiquitin-dependent protein catabolic process"/>
    <property type="evidence" value="ECO:0007669"/>
    <property type="project" value="TreeGrafter"/>
</dbReference>
<keyword evidence="8" id="KW-0325">Glycoprotein</keyword>
<keyword evidence="2" id="KW-0479">Metal-binding</keyword>
<dbReference type="InterPro" id="IPR011016">
    <property type="entry name" value="Znf_RING-CH"/>
</dbReference>
<reference evidence="15" key="1">
    <citation type="submission" date="2025-08" db="UniProtKB">
        <authorList>
            <consortium name="Ensembl"/>
        </authorList>
    </citation>
    <scope>IDENTIFICATION</scope>
</reference>
<dbReference type="GO" id="GO:0008270">
    <property type="term" value="F:zinc ion binding"/>
    <property type="evidence" value="ECO:0007669"/>
    <property type="project" value="UniProtKB-KW"/>
</dbReference>
<feature type="compositionally biased region" description="Acidic residues" evidence="11">
    <location>
        <begin position="293"/>
        <end position="304"/>
    </location>
</feature>
<evidence type="ECO:0000256" key="10">
    <source>
        <dbReference type="PROSITE-ProRule" id="PRU00175"/>
    </source>
</evidence>
<dbReference type="GO" id="GO:0061630">
    <property type="term" value="F:ubiquitin protein ligase activity"/>
    <property type="evidence" value="ECO:0007669"/>
    <property type="project" value="TreeGrafter"/>
</dbReference>
<keyword evidence="3 13" id="KW-0732">Signal</keyword>
<dbReference type="Pfam" id="PF02225">
    <property type="entry name" value="PA"/>
    <property type="match status" value="1"/>
</dbReference>
<dbReference type="Ensembl" id="ENSPCLT00000019088.1">
    <property type="protein sequence ID" value="ENSPCLP00000014422.1"/>
    <property type="gene ID" value="ENSPCLG00000011829.1"/>
</dbReference>
<evidence type="ECO:0000256" key="7">
    <source>
        <dbReference type="ARBA" id="ARBA00023136"/>
    </source>
</evidence>
<dbReference type="GO" id="GO:0005634">
    <property type="term" value="C:nucleus"/>
    <property type="evidence" value="ECO:0007669"/>
    <property type="project" value="TreeGrafter"/>
</dbReference>
<evidence type="ECO:0000256" key="5">
    <source>
        <dbReference type="ARBA" id="ARBA00022833"/>
    </source>
</evidence>
<evidence type="ECO:0000256" key="2">
    <source>
        <dbReference type="ARBA" id="ARBA00022723"/>
    </source>
</evidence>
<dbReference type="InterPro" id="IPR001841">
    <property type="entry name" value="Znf_RING"/>
</dbReference>
<dbReference type="OMA" id="WFSQAPR"/>
<keyword evidence="7 12" id="KW-0472">Membrane</keyword>